<keyword evidence="2" id="KW-0699">rRNA-binding</keyword>
<comment type="similarity">
    <text evidence="1">Belongs to the bacterial ribosomal protein bL9 family.</text>
</comment>
<dbReference type="InterPro" id="IPR020069">
    <property type="entry name" value="Ribosomal_bL9_C"/>
</dbReference>
<dbReference type="GO" id="GO:0006412">
    <property type="term" value="P:translation"/>
    <property type="evidence" value="ECO:0007669"/>
    <property type="project" value="InterPro"/>
</dbReference>
<accession>A0A5J4S344</accession>
<dbReference type="Gene3D" id="3.10.430.100">
    <property type="entry name" value="Ribosomal protein L9, C-terminal domain"/>
    <property type="match status" value="1"/>
</dbReference>
<dbReference type="SUPFAM" id="SSF55653">
    <property type="entry name" value="Ribosomal protein L9 C-domain"/>
    <property type="match status" value="1"/>
</dbReference>
<dbReference type="AlphaFoldDB" id="A0A5J4S344"/>
<dbReference type="Pfam" id="PF03948">
    <property type="entry name" value="Ribosomal_L9_C"/>
    <property type="match status" value="1"/>
</dbReference>
<dbReference type="EMBL" id="SNRY01000447">
    <property type="protein sequence ID" value="KAA6340617.1"/>
    <property type="molecule type" value="Genomic_DNA"/>
</dbReference>
<dbReference type="FunFam" id="3.10.430.100:FF:000006">
    <property type="entry name" value="50S ribosomal protein L9"/>
    <property type="match status" value="1"/>
</dbReference>
<name>A0A5J4S344_9ZZZZ</name>
<evidence type="ECO:0000256" key="6">
    <source>
        <dbReference type="ARBA" id="ARBA00035456"/>
    </source>
</evidence>
<evidence type="ECO:0000256" key="5">
    <source>
        <dbReference type="ARBA" id="ARBA00023274"/>
    </source>
</evidence>
<organism evidence="8">
    <name type="scientific">termite gut metagenome</name>
    <dbReference type="NCBI Taxonomy" id="433724"/>
    <lineage>
        <taxon>unclassified sequences</taxon>
        <taxon>metagenomes</taxon>
        <taxon>organismal metagenomes</taxon>
    </lineage>
</organism>
<protein>
    <recommendedName>
        <fullName evidence="6">50S ribosomal protein L9</fullName>
    </recommendedName>
</protein>
<dbReference type="InterPro" id="IPR000244">
    <property type="entry name" value="Ribosomal_bL9"/>
</dbReference>
<reference evidence="8" key="1">
    <citation type="submission" date="2019-03" db="EMBL/GenBank/DDBJ databases">
        <title>Single cell metagenomics reveals metabolic interactions within the superorganism composed of flagellate Streblomastix strix and complex community of Bacteroidetes bacteria on its surface.</title>
        <authorList>
            <person name="Treitli S.C."/>
            <person name="Kolisko M."/>
            <person name="Husnik F."/>
            <person name="Keeling P."/>
            <person name="Hampl V."/>
        </authorList>
    </citation>
    <scope>NUCLEOTIDE SEQUENCE</scope>
    <source>
        <strain evidence="8">STM</strain>
    </source>
</reference>
<dbReference type="GO" id="GO:0005840">
    <property type="term" value="C:ribosome"/>
    <property type="evidence" value="ECO:0007669"/>
    <property type="project" value="UniProtKB-KW"/>
</dbReference>
<comment type="caution">
    <text evidence="8">The sequence shown here is derived from an EMBL/GenBank/DDBJ whole genome shotgun (WGS) entry which is preliminary data.</text>
</comment>
<dbReference type="Gene3D" id="3.40.5.10">
    <property type="entry name" value="Ribosomal protein L9, N-terminal domain"/>
    <property type="match status" value="1"/>
</dbReference>
<dbReference type="SUPFAM" id="SSF55658">
    <property type="entry name" value="L9 N-domain-like"/>
    <property type="match status" value="1"/>
</dbReference>
<feature type="domain" description="Ribosomal protein L9" evidence="7">
    <location>
        <begin position="13"/>
        <end position="40"/>
    </location>
</feature>
<sequence length="147" mass="16040">MEIILKEDITNLGYKNDIVTVKNGYGRNYLIPTGKAVIATLCAKKILAEDLKQRAHKLAKIKNTAEEISESLKNVSLTIATKVSATGSIYGSVSNIQIAEALTKVGYEIDRKTIFIKDAVRAVGSYTATVKLHKDVSVEIPFEVVAE</sequence>
<evidence type="ECO:0000256" key="1">
    <source>
        <dbReference type="ARBA" id="ARBA00010605"/>
    </source>
</evidence>
<dbReference type="InterPro" id="IPR020070">
    <property type="entry name" value="Ribosomal_bL9_N"/>
</dbReference>
<dbReference type="GO" id="GO:0003735">
    <property type="term" value="F:structural constituent of ribosome"/>
    <property type="evidence" value="ECO:0007669"/>
    <property type="project" value="InterPro"/>
</dbReference>
<dbReference type="InterPro" id="IPR036791">
    <property type="entry name" value="Ribosomal_bL9_C_sf"/>
</dbReference>
<dbReference type="PROSITE" id="PS00651">
    <property type="entry name" value="RIBOSOMAL_L9"/>
    <property type="match status" value="1"/>
</dbReference>
<evidence type="ECO:0000259" key="7">
    <source>
        <dbReference type="PROSITE" id="PS00651"/>
    </source>
</evidence>
<keyword evidence="3" id="KW-0694">RNA-binding</keyword>
<evidence type="ECO:0000256" key="2">
    <source>
        <dbReference type="ARBA" id="ARBA00022730"/>
    </source>
</evidence>
<dbReference type="PANTHER" id="PTHR21368">
    <property type="entry name" value="50S RIBOSOMAL PROTEIN L9"/>
    <property type="match status" value="1"/>
</dbReference>
<dbReference type="HAMAP" id="MF_00503">
    <property type="entry name" value="Ribosomal_bL9"/>
    <property type="match status" value="1"/>
</dbReference>
<evidence type="ECO:0000313" key="8">
    <source>
        <dbReference type="EMBL" id="KAA6340617.1"/>
    </source>
</evidence>
<keyword evidence="5" id="KW-0687">Ribonucleoprotein</keyword>
<evidence type="ECO:0000256" key="3">
    <source>
        <dbReference type="ARBA" id="ARBA00022884"/>
    </source>
</evidence>
<gene>
    <name evidence="8" type="ORF">EZS27_011534</name>
</gene>
<dbReference type="GO" id="GO:1990904">
    <property type="term" value="C:ribonucleoprotein complex"/>
    <property type="evidence" value="ECO:0007669"/>
    <property type="project" value="UniProtKB-KW"/>
</dbReference>
<proteinExistence type="inferred from homology"/>
<dbReference type="InterPro" id="IPR036935">
    <property type="entry name" value="Ribosomal_bL9_N_sf"/>
</dbReference>
<dbReference type="Pfam" id="PF01281">
    <property type="entry name" value="Ribosomal_L9_N"/>
    <property type="match status" value="1"/>
</dbReference>
<dbReference type="InterPro" id="IPR009027">
    <property type="entry name" value="Ribosomal_bL9/RNase_H1_N"/>
</dbReference>
<dbReference type="GO" id="GO:0019843">
    <property type="term" value="F:rRNA binding"/>
    <property type="evidence" value="ECO:0007669"/>
    <property type="project" value="UniProtKB-KW"/>
</dbReference>
<dbReference type="InterPro" id="IPR020594">
    <property type="entry name" value="Ribosomal_bL9_bac/chp"/>
</dbReference>
<evidence type="ECO:0000256" key="4">
    <source>
        <dbReference type="ARBA" id="ARBA00022980"/>
    </source>
</evidence>
<dbReference type="NCBIfam" id="TIGR00158">
    <property type="entry name" value="L9"/>
    <property type="match status" value="1"/>
</dbReference>
<keyword evidence="4 8" id="KW-0689">Ribosomal protein</keyword>